<dbReference type="AlphaFoldDB" id="A0A0B5DPJ8"/>
<dbReference type="KEGG" id="cid:P73_0374"/>
<dbReference type="EMBL" id="CP004393">
    <property type="protein sequence ID" value="AJE45089.1"/>
    <property type="molecule type" value="Genomic_DNA"/>
</dbReference>
<dbReference type="RefSeq" id="WP_043868214.1">
    <property type="nucleotide sequence ID" value="NZ_CP004393.1"/>
</dbReference>
<evidence type="ECO:0000313" key="2">
    <source>
        <dbReference type="Proteomes" id="UP000031521"/>
    </source>
</evidence>
<dbReference type="Proteomes" id="UP000031521">
    <property type="component" value="Chromosome"/>
</dbReference>
<sequence length="126" mass="14622">MDGKQLLAQRRGPHCYRSNCTLDPRGAALRGLTVWDYIDGYSTLAQLGVTAENAAKTLKPQMPTAHEHYNEHGGSSRVYHSWEEWFSHRLRNRIFYFFHKHGPDRGTYRCVAEWPLEEPQRPKVPA</sequence>
<protein>
    <submittedName>
        <fullName evidence="1">Uncharacterized protein</fullName>
    </submittedName>
</protein>
<keyword evidence="2" id="KW-1185">Reference proteome</keyword>
<accession>A0A0B5DPJ8</accession>
<dbReference type="OrthoDB" id="7864540at2"/>
<proteinExistence type="predicted"/>
<dbReference type="HOGENOM" id="CLU_1977582_0_0_5"/>
<evidence type="ECO:0000313" key="1">
    <source>
        <dbReference type="EMBL" id="AJE45089.1"/>
    </source>
</evidence>
<reference evidence="1 2" key="1">
    <citation type="journal article" date="2014" name="Int. J. Syst. Evol. Microbiol.">
        <title>Celeribacter indicus sp. nov., a polycyclic aromatic hydrocarbon-degrading bacterium from deep-sea sediment and reclassification of Huaishuia halophila as Celeribacter halophilus comb. nov.</title>
        <authorList>
            <person name="Lai Q."/>
            <person name="Cao J."/>
            <person name="Yuan J."/>
            <person name="Li F."/>
            <person name="Shao Z."/>
        </authorList>
    </citation>
    <scope>NUCLEOTIDE SEQUENCE [LARGE SCALE GENOMIC DNA]</scope>
    <source>
        <strain evidence="1">P73</strain>
    </source>
</reference>
<gene>
    <name evidence="1" type="ORF">P73_0374</name>
</gene>
<name>A0A0B5DPJ8_9RHOB</name>
<organism evidence="1 2">
    <name type="scientific">Celeribacter indicus</name>
    <dbReference type="NCBI Taxonomy" id="1208324"/>
    <lineage>
        <taxon>Bacteria</taxon>
        <taxon>Pseudomonadati</taxon>
        <taxon>Pseudomonadota</taxon>
        <taxon>Alphaproteobacteria</taxon>
        <taxon>Rhodobacterales</taxon>
        <taxon>Roseobacteraceae</taxon>
        <taxon>Celeribacter</taxon>
    </lineage>
</organism>